<evidence type="ECO:0000256" key="7">
    <source>
        <dbReference type="SAM" id="Phobius"/>
    </source>
</evidence>
<organism evidence="9 10">
    <name type="scientific">Plantactinospora endophytica</name>
    <dbReference type="NCBI Taxonomy" id="673535"/>
    <lineage>
        <taxon>Bacteria</taxon>
        <taxon>Bacillati</taxon>
        <taxon>Actinomycetota</taxon>
        <taxon>Actinomycetes</taxon>
        <taxon>Micromonosporales</taxon>
        <taxon>Micromonosporaceae</taxon>
        <taxon>Plantactinospora</taxon>
    </lineage>
</organism>
<proteinExistence type="predicted"/>
<feature type="domain" description="ABC transmembrane type-1" evidence="8">
    <location>
        <begin position="104"/>
        <end position="303"/>
    </location>
</feature>
<feature type="transmembrane region" description="Helical" evidence="7">
    <location>
        <begin position="285"/>
        <end position="306"/>
    </location>
</feature>
<feature type="transmembrane region" description="Helical" evidence="7">
    <location>
        <begin position="138"/>
        <end position="158"/>
    </location>
</feature>
<comment type="subcellular location">
    <subcellularLocation>
        <location evidence="1">Cell membrane</location>
        <topology evidence="1">Multi-pass membrane protein</topology>
    </subcellularLocation>
</comment>
<dbReference type="EMBL" id="BONW01000042">
    <property type="protein sequence ID" value="GIG92256.1"/>
    <property type="molecule type" value="Genomic_DNA"/>
</dbReference>
<dbReference type="Proteomes" id="UP000646749">
    <property type="component" value="Unassembled WGS sequence"/>
</dbReference>
<protein>
    <submittedName>
        <fullName evidence="9">Sugar ABC transporter permease</fullName>
    </submittedName>
</protein>
<evidence type="ECO:0000256" key="6">
    <source>
        <dbReference type="ARBA" id="ARBA00023136"/>
    </source>
</evidence>
<dbReference type="PANTHER" id="PTHR43744">
    <property type="entry name" value="ABC TRANSPORTER PERMEASE PROTEIN MG189-RELATED-RELATED"/>
    <property type="match status" value="1"/>
</dbReference>
<name>A0ABQ4EC59_9ACTN</name>
<keyword evidence="10" id="KW-1185">Reference proteome</keyword>
<dbReference type="PANTHER" id="PTHR43744:SF9">
    <property type="entry name" value="POLYGALACTURONAN_RHAMNOGALACTURONAN TRANSPORT SYSTEM PERMEASE PROTEIN YTCP"/>
    <property type="match status" value="1"/>
</dbReference>
<evidence type="ECO:0000313" key="9">
    <source>
        <dbReference type="EMBL" id="GIG92256.1"/>
    </source>
</evidence>
<keyword evidence="4 7" id="KW-0812">Transmembrane</keyword>
<dbReference type="PROSITE" id="PS50928">
    <property type="entry name" value="ABC_TM1"/>
    <property type="match status" value="1"/>
</dbReference>
<keyword evidence="3" id="KW-1003">Cell membrane</keyword>
<evidence type="ECO:0000256" key="1">
    <source>
        <dbReference type="ARBA" id="ARBA00004651"/>
    </source>
</evidence>
<keyword evidence="2" id="KW-0813">Transport</keyword>
<accession>A0ABQ4EC59</accession>
<dbReference type="SUPFAM" id="SSF161098">
    <property type="entry name" value="MetI-like"/>
    <property type="match status" value="1"/>
</dbReference>
<keyword evidence="6 7" id="KW-0472">Membrane</keyword>
<feature type="transmembrane region" description="Helical" evidence="7">
    <location>
        <begin position="108"/>
        <end position="129"/>
    </location>
</feature>
<sequence>MVTVDSSTVEPETVEPGKAVERLNRPRRRRGIQTTRGYRVFQVVNAVVLTGVVVVTLYPFLNIVARSLSDEAYIIAGEVSLVPRGFNIDTYQLVMSDSLFWTNYRNTVVYTVVATAIAMVMTTCFAYVLSKHHLKGRTVLIGIAVFTMFFNGGLIPNYVLISSLGMTNTIWAIVLPNAISVFNLLVMKAFFESLPVELEEAAAVDGLNTYGILLRIVIPLSKALIATMVLFYAVSFWNSWFAAFLYMDRQDLLPVTVYLRNLIAGAVGAENVGAVSEANEVQAEATLKAVTIVLTTLPILLVYPFVQRYFVSGVMLGAVKG</sequence>
<keyword evidence="5 7" id="KW-1133">Transmembrane helix</keyword>
<dbReference type="CDD" id="cd06261">
    <property type="entry name" value="TM_PBP2"/>
    <property type="match status" value="1"/>
</dbReference>
<evidence type="ECO:0000256" key="4">
    <source>
        <dbReference type="ARBA" id="ARBA00022692"/>
    </source>
</evidence>
<dbReference type="InterPro" id="IPR000515">
    <property type="entry name" value="MetI-like"/>
</dbReference>
<evidence type="ECO:0000256" key="3">
    <source>
        <dbReference type="ARBA" id="ARBA00022475"/>
    </source>
</evidence>
<dbReference type="Gene3D" id="1.10.3720.10">
    <property type="entry name" value="MetI-like"/>
    <property type="match status" value="1"/>
</dbReference>
<evidence type="ECO:0000259" key="8">
    <source>
        <dbReference type="PROSITE" id="PS50928"/>
    </source>
</evidence>
<evidence type="ECO:0000256" key="2">
    <source>
        <dbReference type="ARBA" id="ARBA00022448"/>
    </source>
</evidence>
<feature type="transmembrane region" description="Helical" evidence="7">
    <location>
        <begin position="170"/>
        <end position="191"/>
    </location>
</feature>
<dbReference type="InterPro" id="IPR035906">
    <property type="entry name" value="MetI-like_sf"/>
</dbReference>
<comment type="caution">
    <text evidence="9">The sequence shown here is derived from an EMBL/GenBank/DDBJ whole genome shotgun (WGS) entry which is preliminary data.</text>
</comment>
<feature type="transmembrane region" description="Helical" evidence="7">
    <location>
        <begin position="37"/>
        <end position="61"/>
    </location>
</feature>
<evidence type="ECO:0000313" key="10">
    <source>
        <dbReference type="Proteomes" id="UP000646749"/>
    </source>
</evidence>
<gene>
    <name evidence="9" type="ORF">Pen02_71920</name>
</gene>
<reference evidence="9 10" key="1">
    <citation type="submission" date="2021-01" db="EMBL/GenBank/DDBJ databases">
        <title>Whole genome shotgun sequence of Plantactinospora endophytica NBRC 110450.</title>
        <authorList>
            <person name="Komaki H."/>
            <person name="Tamura T."/>
        </authorList>
    </citation>
    <scope>NUCLEOTIDE SEQUENCE [LARGE SCALE GENOMIC DNA]</scope>
    <source>
        <strain evidence="9 10">NBRC 110450</strain>
    </source>
</reference>
<evidence type="ECO:0000256" key="5">
    <source>
        <dbReference type="ARBA" id="ARBA00022989"/>
    </source>
</evidence>
<feature type="transmembrane region" description="Helical" evidence="7">
    <location>
        <begin position="212"/>
        <end position="237"/>
    </location>
</feature>